<dbReference type="PATRIC" id="fig|1390371.3.peg.5527"/>
<dbReference type="AlphaFoldDB" id="A0A1N7UAG1"/>
<dbReference type="PANTHER" id="PTHR11102">
    <property type="entry name" value="SEL-1-LIKE PROTEIN"/>
    <property type="match status" value="1"/>
</dbReference>
<organism evidence="1 5">
    <name type="scientific">Pseudomonas simiae</name>
    <dbReference type="NCBI Taxonomy" id="321846"/>
    <lineage>
        <taxon>Bacteria</taxon>
        <taxon>Pseudomonadati</taxon>
        <taxon>Pseudomonadota</taxon>
        <taxon>Gammaproteobacteria</taxon>
        <taxon>Pseudomonadales</taxon>
        <taxon>Pseudomonadaceae</taxon>
        <taxon>Pseudomonas</taxon>
    </lineage>
</organism>
<evidence type="ECO:0000313" key="3">
    <source>
        <dbReference type="EMBL" id="MCF5321701.1"/>
    </source>
</evidence>
<dbReference type="OrthoDB" id="7004563at2"/>
<reference evidence="3 6" key="3">
    <citation type="submission" date="2019-11" db="EMBL/GenBank/DDBJ databases">
        <title>Epiphytic Pseudomonas syringae from cherry orchards.</title>
        <authorList>
            <person name="Hulin M.T."/>
        </authorList>
    </citation>
    <scope>NUCLEOTIDE SEQUENCE [LARGE SCALE GENOMIC DNA]</scope>
    <source>
        <strain evidence="3 6">PA-5-11C</strain>
    </source>
</reference>
<name>A0A1N7UAG1_9PSED</name>
<dbReference type="InterPro" id="IPR050767">
    <property type="entry name" value="Sel1_AlgK"/>
</dbReference>
<evidence type="ECO:0000313" key="4">
    <source>
        <dbReference type="Proteomes" id="UP000016504"/>
    </source>
</evidence>
<reference evidence="1 5" key="2">
    <citation type="submission" date="2014-05" db="EMBL/GenBank/DDBJ databases">
        <title>Pseudomonas simiae WCS417.</title>
        <authorList>
            <person name="Berendsen R.L."/>
        </authorList>
    </citation>
    <scope>NUCLEOTIDE SEQUENCE [LARGE SCALE GENOMIC DNA]</scope>
    <source>
        <strain evidence="1 5">WCS417</strain>
    </source>
</reference>
<evidence type="ECO:0000313" key="1">
    <source>
        <dbReference type="EMBL" id="AIB36051.1"/>
    </source>
</evidence>
<dbReference type="EMBL" id="CP007637">
    <property type="protein sequence ID" value="AIB36051.1"/>
    <property type="molecule type" value="Genomic_DNA"/>
</dbReference>
<protein>
    <submittedName>
        <fullName evidence="1">Caspase-1, p20</fullName>
    </submittedName>
    <submittedName>
        <fullName evidence="3">Sel1 repeat family protein</fullName>
    </submittedName>
</protein>
<evidence type="ECO:0000313" key="2">
    <source>
        <dbReference type="EMBL" id="ERH47465.1"/>
    </source>
</evidence>
<evidence type="ECO:0000313" key="5">
    <source>
        <dbReference type="Proteomes" id="UP000027308"/>
    </source>
</evidence>
<gene>
    <name evidence="3" type="ORF">GIW13_25740</name>
    <name evidence="2" type="ORF">O204_14935</name>
    <name evidence="1" type="ORF">PS417_10800</name>
</gene>
<dbReference type="Pfam" id="PF08238">
    <property type="entry name" value="Sel1"/>
    <property type="match status" value="3"/>
</dbReference>
<dbReference type="Gene3D" id="1.25.40.10">
    <property type="entry name" value="Tetratricopeptide repeat domain"/>
    <property type="match status" value="1"/>
</dbReference>
<dbReference type="PANTHER" id="PTHR11102:SF160">
    <property type="entry name" value="ERAD-ASSOCIATED E3 UBIQUITIN-PROTEIN LIGASE COMPONENT HRD3"/>
    <property type="match status" value="1"/>
</dbReference>
<dbReference type="Proteomes" id="UP000027308">
    <property type="component" value="Chromosome"/>
</dbReference>
<dbReference type="PROSITE" id="PS51257">
    <property type="entry name" value="PROKAR_LIPOPROTEIN"/>
    <property type="match status" value="1"/>
</dbReference>
<dbReference type="EMBL" id="AVQG01000058">
    <property type="protein sequence ID" value="ERH47465.1"/>
    <property type="molecule type" value="Genomic_DNA"/>
</dbReference>
<evidence type="ECO:0000313" key="6">
    <source>
        <dbReference type="Proteomes" id="UP000814078"/>
    </source>
</evidence>
<dbReference type="EMBL" id="WKCM01000064">
    <property type="protein sequence ID" value="MCF5321701.1"/>
    <property type="molecule type" value="Genomic_DNA"/>
</dbReference>
<keyword evidence="6" id="KW-1185">Reference proteome</keyword>
<reference evidence="2 4" key="1">
    <citation type="submission" date="2013-08" db="EMBL/GenBank/DDBJ databases">
        <title>Biodegradation of aromatic compounds in biofilm forming Pseudomonas isolated from sewage sludge.</title>
        <authorList>
            <person name="Qureshi A."/>
            <person name="Ghosh S."/>
            <person name="Khardenavis A.A."/>
            <person name="Kapley A."/>
            <person name="Purohit H.J."/>
        </authorList>
    </citation>
    <scope>NUCLEOTIDE SEQUENCE [LARGE SCALE GENOMIC DNA]</scope>
    <source>
        <strain evidence="2 4">EGD-AQ6</strain>
    </source>
</reference>
<accession>A0A1N7UAG1</accession>
<dbReference type="SMART" id="SM00671">
    <property type="entry name" value="SEL1"/>
    <property type="match status" value="2"/>
</dbReference>
<proteinExistence type="predicted"/>
<accession>U1S6Q2</accession>
<dbReference type="Proteomes" id="UP000016504">
    <property type="component" value="Unassembled WGS sequence"/>
</dbReference>
<dbReference type="InterPro" id="IPR006597">
    <property type="entry name" value="Sel1-like"/>
</dbReference>
<dbReference type="Proteomes" id="UP000814078">
    <property type="component" value="Unassembled WGS sequence"/>
</dbReference>
<dbReference type="InterPro" id="IPR011990">
    <property type="entry name" value="TPR-like_helical_dom_sf"/>
</dbReference>
<dbReference type="SUPFAM" id="SSF81901">
    <property type="entry name" value="HCP-like"/>
    <property type="match status" value="1"/>
</dbReference>
<sequence>MDAMFKTLTFLLLLISITGCQSLTRPADYNAPLVGLRCMWIAGQKPFERDNLRYIERYAGYGNATCKAMLGKLYQEGGYGVDQDFGQAHALFVEAAQLDPAVNVLLGQMAERGEGEPVDYVKAREFYRLSGKNAVLQLGRLMEEGKGGPQDLPGALALYLDAVERCRDDAWEAMNRLRRAGQPLNESQAQRYQQLWMKGFVSLQTRRLAVGEVFEAVNASGAAKTVTLAYRFKSDSGLPQVTMVKGSGDANVDQWIMKAAARITMGDSAPLTDSSGEMEIKSPLVFPPQDTPRTSHLNWICGRKPCA</sequence>